<protein>
    <recommendedName>
        <fullName evidence="3">Membrane or secreted protein</fullName>
    </recommendedName>
</protein>
<reference evidence="1 2" key="1">
    <citation type="submission" date="2018-07" db="EMBL/GenBank/DDBJ databases">
        <title>Comparative genomes isolates from brazilian mangrove.</title>
        <authorList>
            <person name="De Araujo J.E."/>
            <person name="Taketani R.G."/>
            <person name="Silva M.C.P."/>
            <person name="Lourenco M.V."/>
            <person name="Oliveira V.M."/>
            <person name="Andreote F.D."/>
        </authorList>
    </citation>
    <scope>NUCLEOTIDE SEQUENCE [LARGE SCALE GENOMIC DNA]</scope>
    <source>
        <strain evidence="1 2">HEX PRIS-MGV</strain>
    </source>
</reference>
<proteinExistence type="predicted"/>
<dbReference type="EMBL" id="QPEX01000045">
    <property type="protein sequence ID" value="RCS41126.1"/>
    <property type="molecule type" value="Genomic_DNA"/>
</dbReference>
<accession>A0A368KK28</accession>
<dbReference type="RefSeq" id="WP_114371996.1">
    <property type="nucleotide sequence ID" value="NZ_QPEX01000045.1"/>
</dbReference>
<evidence type="ECO:0000313" key="1">
    <source>
        <dbReference type="EMBL" id="RCS41126.1"/>
    </source>
</evidence>
<evidence type="ECO:0000313" key="2">
    <source>
        <dbReference type="Proteomes" id="UP000253562"/>
    </source>
</evidence>
<sequence>MFRNGELGIVRTVIPRFPPLESRQVTGPNYFHRCSLTAKLALAGLLFSSIGCAGMVGPNWRNPGTMKDQQRRALLDDPYPDTDAGPEMLGVRPRDFQQSLPEAEKLRPNFYASPPRRVAW</sequence>
<gene>
    <name evidence="1" type="ORF">DTL42_21355</name>
</gene>
<comment type="caution">
    <text evidence="1">The sequence shown here is derived from an EMBL/GenBank/DDBJ whole genome shotgun (WGS) entry which is preliminary data.</text>
</comment>
<organism evidence="1 2">
    <name type="scientific">Bremerella cremea</name>
    <dbReference type="NCBI Taxonomy" id="1031537"/>
    <lineage>
        <taxon>Bacteria</taxon>
        <taxon>Pseudomonadati</taxon>
        <taxon>Planctomycetota</taxon>
        <taxon>Planctomycetia</taxon>
        <taxon>Pirellulales</taxon>
        <taxon>Pirellulaceae</taxon>
        <taxon>Bremerella</taxon>
    </lineage>
</organism>
<dbReference type="Proteomes" id="UP000253562">
    <property type="component" value="Unassembled WGS sequence"/>
</dbReference>
<dbReference type="AlphaFoldDB" id="A0A368KK28"/>
<dbReference type="OrthoDB" id="280528at2"/>
<evidence type="ECO:0008006" key="3">
    <source>
        <dbReference type="Google" id="ProtNLM"/>
    </source>
</evidence>
<name>A0A368KK28_9BACT</name>